<dbReference type="SUPFAM" id="SSF53335">
    <property type="entry name" value="S-adenosyl-L-methionine-dependent methyltransferases"/>
    <property type="match status" value="1"/>
</dbReference>
<feature type="compositionally biased region" description="Basic and acidic residues" evidence="8">
    <location>
        <begin position="953"/>
        <end position="977"/>
    </location>
</feature>
<proteinExistence type="predicted"/>
<sequence>MATWVYPPIPQDRLEQEADSALEKELEWLLRSLQESLASLREGLHECAALLAPKEPGSTLVLSSLRSESVKGFVTRVGTKVVKGDIQLRLSSLSSRGAPTTRLCLSNSSNAPELTLSQLVSVRDSVRQCLDIVDVSTWTGDPLDARFIYSQIHLLGETIAEGRQMLKGESDIVRGKWWETSAPDNMFDPPLPPHLSFHLSVADSAFVLCLRTLESTTQTHTPTAFATDISLTGFSIRDRLFGSRQATHDEAGDVFYWKGDEVKVREKDSKEESDPAADQELEQHPIYPLIDKITTTEAEILELLDELDLTDAYGEATASDDGKLDDALDETNEDVDEQTVEIRVQRARQLFGHKLPEGHLSEQETAVFTRLYGEPIIVPEDAAELEEEPESDQLFRADGIGGWEEVTYEATETQEDAPVVYDMEKGPPVKETAAMRRTREVAEQLGGEVLLDSAIEGEEEGYEETSPRLHPLTMKSKFSTDPNTIFPPKDTLTGPIGAILSDASNKHISEAATNAFGGKFLPQSARTAPAQAQEPQKPIGLSSSQRFMSEMEANAYIAVLYPAMYASTLSVLTEVRKRLGSEWLRSLISQEGGPNVLDAGAGGAGVLAWRDVLRAEYELMVPDHHKGAPYPLGRSTVLTGSDPLRLRASVMLENTTFLPRLPDYIHTREGPTIYDQRVPKRKQFDVIIAPHTLLGIDEEHERKEYVENLWRLLNPNGGVLILMEKGHQRGFEAIGGAREMLLKRYISSPGSTEYNGLTESPRDGATVQKEPGMIIAPCTNHERCPMYQTDGQAKGRKDFCHFSQRYIRPAFHQRIIGARDHNHEDLKFSYLAVQRGVDLRQTEGIKQGPEATDAAFEGYEHLYEVAEETESAEVEAPSEPDQKFHPLSLPRVVYTPMKRRGHVIFDLCTPAGKIERWTVPRSFSRQAYKDARKAYWGDLWALGAKTRIPRNLRLGDKKGEGKKERLERRAAEKRERGEEDDEGEFEVDFGEQASPRDLSIPTRKKGEKKVPSWKKQADNKKLRHASRKFARENL</sequence>
<evidence type="ECO:0000256" key="1">
    <source>
        <dbReference type="ARBA" id="ARBA00004173"/>
    </source>
</evidence>
<keyword evidence="3" id="KW-0809">Transit peptide</keyword>
<dbReference type="AlphaFoldDB" id="A0A1L9TBY5"/>
<dbReference type="GO" id="GO:0005763">
    <property type="term" value="C:mitochondrial small ribosomal subunit"/>
    <property type="evidence" value="ECO:0007669"/>
    <property type="project" value="TreeGrafter"/>
</dbReference>
<comment type="function">
    <text evidence="7">Mitochondrial ribosome (mitoribosome) assembly factor. Binds at the interface of the head and body domains of the mitochondrial small ribosomal subunit (mt-SSU), occluding the mRNA channel and preventing compaction of the head domain towards the body. Probable inactive methyltransferase: retains the characteristic folding and ability to bind S-adenosyl-L-methionine, but it probably lost its methyltransferase activity.</text>
</comment>
<protein>
    <recommendedName>
        <fullName evidence="11">37S ribosomal protein Rsm22</fullName>
    </recommendedName>
</protein>
<dbReference type="GeneID" id="63765759"/>
<dbReference type="GO" id="GO:0046872">
    <property type="term" value="F:metal ion binding"/>
    <property type="evidence" value="ECO:0007669"/>
    <property type="project" value="UniProtKB-KW"/>
</dbReference>
<dbReference type="GO" id="GO:0051536">
    <property type="term" value="F:iron-sulfur cluster binding"/>
    <property type="evidence" value="ECO:0007669"/>
    <property type="project" value="UniProtKB-KW"/>
</dbReference>
<name>A0A1L9TBY5_9EURO</name>
<feature type="region of interest" description="Disordered" evidence="8">
    <location>
        <begin position="953"/>
        <end position="1034"/>
    </location>
</feature>
<dbReference type="Gene3D" id="3.40.50.150">
    <property type="entry name" value="Vaccinia Virus protein VP39"/>
    <property type="match status" value="1"/>
</dbReference>
<dbReference type="EMBL" id="KV878589">
    <property type="protein sequence ID" value="OJJ56911.1"/>
    <property type="molecule type" value="Genomic_DNA"/>
</dbReference>
<dbReference type="Pfam" id="PF10259">
    <property type="entry name" value="Rogdi_lz"/>
    <property type="match status" value="1"/>
</dbReference>
<keyword evidence="6" id="KW-0496">Mitochondrion</keyword>
<dbReference type="PANTHER" id="PTHR13184:SF5">
    <property type="entry name" value="METHYLTRANSFERASE-LIKE PROTEIN 17, MITOCHONDRIAL"/>
    <property type="match status" value="1"/>
</dbReference>
<dbReference type="InterPro" id="IPR052571">
    <property type="entry name" value="Mt_RNA_Methyltransferase"/>
</dbReference>
<organism evidence="9 10">
    <name type="scientific">Aspergillus sydowii CBS 593.65</name>
    <dbReference type="NCBI Taxonomy" id="1036612"/>
    <lineage>
        <taxon>Eukaryota</taxon>
        <taxon>Fungi</taxon>
        <taxon>Dikarya</taxon>
        <taxon>Ascomycota</taxon>
        <taxon>Pezizomycotina</taxon>
        <taxon>Eurotiomycetes</taxon>
        <taxon>Eurotiomycetidae</taxon>
        <taxon>Eurotiales</taxon>
        <taxon>Aspergillaceae</taxon>
        <taxon>Aspergillus</taxon>
        <taxon>Aspergillus subgen. Nidulantes</taxon>
    </lineage>
</organism>
<gene>
    <name evidence="9" type="ORF">ASPSYDRAFT_59364</name>
</gene>
<evidence type="ECO:0008006" key="11">
    <source>
        <dbReference type="Google" id="ProtNLM"/>
    </source>
</evidence>
<dbReference type="PANTHER" id="PTHR13184">
    <property type="entry name" value="37S RIBOSOMAL PROTEIN S22"/>
    <property type="match status" value="1"/>
</dbReference>
<dbReference type="GO" id="GO:0003735">
    <property type="term" value="F:structural constituent of ribosome"/>
    <property type="evidence" value="ECO:0007669"/>
    <property type="project" value="TreeGrafter"/>
</dbReference>
<evidence type="ECO:0000256" key="5">
    <source>
        <dbReference type="ARBA" id="ARBA00023014"/>
    </source>
</evidence>
<reference evidence="10" key="1">
    <citation type="journal article" date="2017" name="Genome Biol.">
        <title>Comparative genomics reveals high biological diversity and specific adaptations in the industrially and medically important fungal genus Aspergillus.</title>
        <authorList>
            <person name="de Vries R.P."/>
            <person name="Riley R."/>
            <person name="Wiebenga A."/>
            <person name="Aguilar-Osorio G."/>
            <person name="Amillis S."/>
            <person name="Uchima C.A."/>
            <person name="Anderluh G."/>
            <person name="Asadollahi M."/>
            <person name="Askin M."/>
            <person name="Barry K."/>
            <person name="Battaglia E."/>
            <person name="Bayram O."/>
            <person name="Benocci T."/>
            <person name="Braus-Stromeyer S.A."/>
            <person name="Caldana C."/>
            <person name="Canovas D."/>
            <person name="Cerqueira G.C."/>
            <person name="Chen F."/>
            <person name="Chen W."/>
            <person name="Choi C."/>
            <person name="Clum A."/>
            <person name="Dos Santos R.A."/>
            <person name="Damasio A.R."/>
            <person name="Diallinas G."/>
            <person name="Emri T."/>
            <person name="Fekete E."/>
            <person name="Flipphi M."/>
            <person name="Freyberg S."/>
            <person name="Gallo A."/>
            <person name="Gournas C."/>
            <person name="Habgood R."/>
            <person name="Hainaut M."/>
            <person name="Harispe M.L."/>
            <person name="Henrissat B."/>
            <person name="Hilden K.S."/>
            <person name="Hope R."/>
            <person name="Hossain A."/>
            <person name="Karabika E."/>
            <person name="Karaffa L."/>
            <person name="Karanyi Z."/>
            <person name="Krasevec N."/>
            <person name="Kuo A."/>
            <person name="Kusch H."/>
            <person name="LaButti K."/>
            <person name="Lagendijk E.L."/>
            <person name="Lapidus A."/>
            <person name="Levasseur A."/>
            <person name="Lindquist E."/>
            <person name="Lipzen A."/>
            <person name="Logrieco A.F."/>
            <person name="MacCabe A."/>
            <person name="Maekelae M.R."/>
            <person name="Malavazi I."/>
            <person name="Melin P."/>
            <person name="Meyer V."/>
            <person name="Mielnichuk N."/>
            <person name="Miskei M."/>
            <person name="Molnar A.P."/>
            <person name="Mule G."/>
            <person name="Ngan C.Y."/>
            <person name="Orejas M."/>
            <person name="Orosz E."/>
            <person name="Ouedraogo J.P."/>
            <person name="Overkamp K.M."/>
            <person name="Park H.-S."/>
            <person name="Perrone G."/>
            <person name="Piumi F."/>
            <person name="Punt P.J."/>
            <person name="Ram A.F."/>
            <person name="Ramon A."/>
            <person name="Rauscher S."/>
            <person name="Record E."/>
            <person name="Riano-Pachon D.M."/>
            <person name="Robert V."/>
            <person name="Roehrig J."/>
            <person name="Ruller R."/>
            <person name="Salamov A."/>
            <person name="Salih N.S."/>
            <person name="Samson R.A."/>
            <person name="Sandor E."/>
            <person name="Sanguinetti M."/>
            <person name="Schuetze T."/>
            <person name="Sepcic K."/>
            <person name="Shelest E."/>
            <person name="Sherlock G."/>
            <person name="Sophianopoulou V."/>
            <person name="Squina F.M."/>
            <person name="Sun H."/>
            <person name="Susca A."/>
            <person name="Todd R.B."/>
            <person name="Tsang A."/>
            <person name="Unkles S.E."/>
            <person name="van de Wiele N."/>
            <person name="van Rossen-Uffink D."/>
            <person name="Oliveira J.V."/>
            <person name="Vesth T.C."/>
            <person name="Visser J."/>
            <person name="Yu J.-H."/>
            <person name="Zhou M."/>
            <person name="Andersen M.R."/>
            <person name="Archer D.B."/>
            <person name="Baker S.E."/>
            <person name="Benoit I."/>
            <person name="Brakhage A.A."/>
            <person name="Braus G.H."/>
            <person name="Fischer R."/>
            <person name="Frisvad J.C."/>
            <person name="Goldman G.H."/>
            <person name="Houbraken J."/>
            <person name="Oakley B."/>
            <person name="Pocsi I."/>
            <person name="Scazzocchio C."/>
            <person name="Seiboth B."/>
            <person name="vanKuyk P.A."/>
            <person name="Wortman J."/>
            <person name="Dyer P.S."/>
            <person name="Grigoriev I.V."/>
        </authorList>
    </citation>
    <scope>NUCLEOTIDE SEQUENCE [LARGE SCALE GENOMIC DNA]</scope>
    <source>
        <strain evidence="10">CBS 593.65</strain>
    </source>
</reference>
<evidence type="ECO:0000313" key="10">
    <source>
        <dbReference type="Proteomes" id="UP000184356"/>
    </source>
</evidence>
<keyword evidence="10" id="KW-1185">Reference proteome</keyword>
<evidence type="ECO:0000313" key="9">
    <source>
        <dbReference type="EMBL" id="OJJ56911.1"/>
    </source>
</evidence>
<dbReference type="InterPro" id="IPR029063">
    <property type="entry name" value="SAM-dependent_MTases_sf"/>
</dbReference>
<dbReference type="InterPro" id="IPR015324">
    <property type="entry name" value="Ribosomal_Rsm22-like"/>
</dbReference>
<dbReference type="STRING" id="1036612.A0A1L9TBY5"/>
<evidence type="ECO:0000256" key="8">
    <source>
        <dbReference type="SAM" id="MobiDB-lite"/>
    </source>
</evidence>
<dbReference type="Pfam" id="PF09243">
    <property type="entry name" value="Rsm22"/>
    <property type="match status" value="1"/>
</dbReference>
<dbReference type="RefSeq" id="XP_040700717.1">
    <property type="nucleotide sequence ID" value="XM_040849686.1"/>
</dbReference>
<evidence type="ECO:0000256" key="4">
    <source>
        <dbReference type="ARBA" id="ARBA00023004"/>
    </source>
</evidence>
<feature type="compositionally biased region" description="Acidic residues" evidence="8">
    <location>
        <begin position="978"/>
        <end position="989"/>
    </location>
</feature>
<keyword evidence="5" id="KW-0411">Iron-sulfur</keyword>
<dbReference type="OrthoDB" id="421327at2759"/>
<dbReference type="VEuPathDB" id="FungiDB:ASPSYDRAFT_59364"/>
<evidence type="ECO:0000256" key="7">
    <source>
        <dbReference type="ARBA" id="ARBA00045681"/>
    </source>
</evidence>
<keyword evidence="2" id="KW-0479">Metal-binding</keyword>
<accession>A0A1L9TBY5</accession>
<keyword evidence="4" id="KW-0408">Iron</keyword>
<dbReference type="Proteomes" id="UP000184356">
    <property type="component" value="Unassembled WGS sequence"/>
</dbReference>
<dbReference type="GO" id="GO:0008168">
    <property type="term" value="F:methyltransferase activity"/>
    <property type="evidence" value="ECO:0007669"/>
    <property type="project" value="InterPro"/>
</dbReference>
<dbReference type="GO" id="GO:0006412">
    <property type="term" value="P:translation"/>
    <property type="evidence" value="ECO:0007669"/>
    <property type="project" value="InterPro"/>
</dbReference>
<dbReference type="InterPro" id="IPR028241">
    <property type="entry name" value="RAVE2/Rogdi"/>
</dbReference>
<comment type="subcellular location">
    <subcellularLocation>
        <location evidence="1">Mitochondrion</location>
    </subcellularLocation>
</comment>
<evidence type="ECO:0000256" key="3">
    <source>
        <dbReference type="ARBA" id="ARBA00022946"/>
    </source>
</evidence>
<evidence type="ECO:0000256" key="6">
    <source>
        <dbReference type="ARBA" id="ARBA00023128"/>
    </source>
</evidence>
<evidence type="ECO:0000256" key="2">
    <source>
        <dbReference type="ARBA" id="ARBA00022723"/>
    </source>
</evidence>